<dbReference type="EMBL" id="CP063231">
    <property type="protein sequence ID" value="URL59427.1"/>
    <property type="molecule type" value="Genomic_DNA"/>
</dbReference>
<proteinExistence type="predicted"/>
<protein>
    <recommendedName>
        <fullName evidence="3">Methyltransferase FkbM domain-containing protein</fullName>
    </recommendedName>
</protein>
<evidence type="ECO:0000313" key="1">
    <source>
        <dbReference type="EMBL" id="URL59427.1"/>
    </source>
</evidence>
<dbReference type="Proteomes" id="UP001056681">
    <property type="component" value="Chromosome"/>
</dbReference>
<gene>
    <name evidence="1" type="ORF">IM816_04775</name>
</gene>
<evidence type="ECO:0008006" key="3">
    <source>
        <dbReference type="Google" id="ProtNLM"/>
    </source>
</evidence>
<accession>A0ABY4T5P4</accession>
<sequence length="302" mass="34171">MSNRILRRLRDSVQRFLHLQERLDAIAVLQGRALAQANRREAFTILGDYGFKVFSQWGEDGILQFLIGEVEIANKTFIEFGVEDFTESNCRFLMMNDQWQGFVIDGSARNVARIRSSYYFWRHDLNALAAFITRDNINDLLAQSGMDEDLGILSVDIDGSDYHVLDAIVGYRPRILVCEYNPLFPLDRAVTIPYASDFQRTRVHYSNLYFGASLPAFRALAEGRGYAFVGTNDAGNNAFFVRDDLLTERLRRMAEHPGIAPARFRESRTRDGSLSYLSPPKAKALIAGLPVVDLDTGQLIAL</sequence>
<dbReference type="RefSeq" id="WP_250339986.1">
    <property type="nucleotide sequence ID" value="NZ_CP063231.1"/>
</dbReference>
<evidence type="ECO:0000313" key="2">
    <source>
        <dbReference type="Proteomes" id="UP001056681"/>
    </source>
</evidence>
<organism evidence="1 2">
    <name type="scientific">Luteibacter flocculans</name>
    <dbReference type="NCBI Taxonomy" id="2780091"/>
    <lineage>
        <taxon>Bacteria</taxon>
        <taxon>Pseudomonadati</taxon>
        <taxon>Pseudomonadota</taxon>
        <taxon>Gammaproteobacteria</taxon>
        <taxon>Lysobacterales</taxon>
        <taxon>Rhodanobacteraceae</taxon>
        <taxon>Luteibacter</taxon>
    </lineage>
</organism>
<reference evidence="1" key="1">
    <citation type="submission" date="2020-10" db="EMBL/GenBank/DDBJ databases">
        <title>Whole-genome sequence of Luteibacter sp. EIF3.</title>
        <authorList>
            <person name="Friedrich I."/>
            <person name="Hertel R."/>
            <person name="Daniel R."/>
        </authorList>
    </citation>
    <scope>NUCLEOTIDE SEQUENCE</scope>
    <source>
        <strain evidence="1">EIF3</strain>
    </source>
</reference>
<keyword evidence="2" id="KW-1185">Reference proteome</keyword>
<name>A0ABY4T5P4_9GAMM</name>